<evidence type="ECO:0000256" key="1">
    <source>
        <dbReference type="HAMAP-Rule" id="MF_00048"/>
    </source>
</evidence>
<organism evidence="2 3">
    <name type="scientific">Falsiroseomonas tokyonensis</name>
    <dbReference type="NCBI Taxonomy" id="430521"/>
    <lineage>
        <taxon>Bacteria</taxon>
        <taxon>Pseudomonadati</taxon>
        <taxon>Pseudomonadota</taxon>
        <taxon>Alphaproteobacteria</taxon>
        <taxon>Acetobacterales</taxon>
        <taxon>Roseomonadaceae</taxon>
        <taxon>Falsiroseomonas</taxon>
    </lineage>
</organism>
<evidence type="ECO:0000313" key="3">
    <source>
        <dbReference type="Proteomes" id="UP001595420"/>
    </source>
</evidence>
<keyword evidence="3" id="KW-1185">Reference proteome</keyword>
<comment type="similarity">
    <text evidence="1">Belongs to the UPF0102 family.</text>
</comment>
<dbReference type="PANTHER" id="PTHR34039:SF1">
    <property type="entry name" value="UPF0102 PROTEIN YRAN"/>
    <property type="match status" value="1"/>
</dbReference>
<proteinExistence type="inferred from homology"/>
<dbReference type="PANTHER" id="PTHR34039">
    <property type="entry name" value="UPF0102 PROTEIN YRAN"/>
    <property type="match status" value="1"/>
</dbReference>
<dbReference type="HAMAP" id="MF_00048">
    <property type="entry name" value="UPF0102"/>
    <property type="match status" value="1"/>
</dbReference>
<dbReference type="InterPro" id="IPR003509">
    <property type="entry name" value="UPF0102_YraN-like"/>
</dbReference>
<dbReference type="RefSeq" id="WP_216836254.1">
    <property type="nucleotide sequence ID" value="NZ_JAFNJS010000002.1"/>
</dbReference>
<sequence>MAEPNVMHRATRQASEARGRQAEAAAEAALVADGFVPLARRIRTGAGEIDLVVERTGLLVFVEVKARATLTEAAFALGPRQQARLMAAAEAWMAANPGHGAAGVRFDVLLVDGQGRVRRIADAFRAMG</sequence>
<gene>
    <name evidence="2" type="ORF">ACFOD3_09920</name>
</gene>
<protein>
    <recommendedName>
        <fullName evidence="1">UPF0102 protein ACFOD3_09920</fullName>
    </recommendedName>
</protein>
<accession>A0ABV7BU13</accession>
<comment type="caution">
    <text evidence="2">The sequence shown here is derived from an EMBL/GenBank/DDBJ whole genome shotgun (WGS) entry which is preliminary data.</text>
</comment>
<dbReference type="Pfam" id="PF02021">
    <property type="entry name" value="UPF0102"/>
    <property type="match status" value="1"/>
</dbReference>
<reference evidence="3" key="1">
    <citation type="journal article" date="2019" name="Int. J. Syst. Evol. Microbiol.">
        <title>The Global Catalogue of Microorganisms (GCM) 10K type strain sequencing project: providing services to taxonomists for standard genome sequencing and annotation.</title>
        <authorList>
            <consortium name="The Broad Institute Genomics Platform"/>
            <consortium name="The Broad Institute Genome Sequencing Center for Infectious Disease"/>
            <person name="Wu L."/>
            <person name="Ma J."/>
        </authorList>
    </citation>
    <scope>NUCLEOTIDE SEQUENCE [LARGE SCALE GENOMIC DNA]</scope>
    <source>
        <strain evidence="3">CGMCC 1.16855</strain>
    </source>
</reference>
<dbReference type="Proteomes" id="UP001595420">
    <property type="component" value="Unassembled WGS sequence"/>
</dbReference>
<dbReference type="EMBL" id="JBHRSB010000002">
    <property type="protein sequence ID" value="MFC3000211.1"/>
    <property type="molecule type" value="Genomic_DNA"/>
</dbReference>
<evidence type="ECO:0000313" key="2">
    <source>
        <dbReference type="EMBL" id="MFC3000211.1"/>
    </source>
</evidence>
<name>A0ABV7BU13_9PROT</name>